<dbReference type="PANTHER" id="PTHR23277:SF107">
    <property type="entry name" value="HEMICENTIN-1"/>
    <property type="match status" value="1"/>
</dbReference>
<keyword evidence="4 12" id="KW-0732">Signal</keyword>
<dbReference type="GO" id="GO:0007156">
    <property type="term" value="P:homophilic cell adhesion via plasma membrane adhesion molecules"/>
    <property type="evidence" value="ECO:0007669"/>
    <property type="project" value="TreeGrafter"/>
</dbReference>
<dbReference type="Pfam" id="PF07686">
    <property type="entry name" value="V-set"/>
    <property type="match status" value="1"/>
</dbReference>
<comment type="caution">
    <text evidence="14">The sequence shown here is derived from an EMBL/GenBank/DDBJ whole genome shotgun (WGS) entry which is preliminary data.</text>
</comment>
<protein>
    <recommendedName>
        <fullName evidence="13">Ig-like domain-containing protein</fullName>
    </recommendedName>
</protein>
<keyword evidence="5" id="KW-0677">Repeat</keyword>
<evidence type="ECO:0000256" key="3">
    <source>
        <dbReference type="ARBA" id="ARBA00022692"/>
    </source>
</evidence>
<feature type="domain" description="Ig-like" evidence="13">
    <location>
        <begin position="140"/>
        <end position="233"/>
    </location>
</feature>
<evidence type="ECO:0000313" key="15">
    <source>
        <dbReference type="Proteomes" id="UP000424527"/>
    </source>
</evidence>
<dbReference type="InterPro" id="IPR013162">
    <property type="entry name" value="CD80_C2-set"/>
</dbReference>
<keyword evidence="8 11" id="KW-0472">Membrane</keyword>
<dbReference type="SMART" id="SM00409">
    <property type="entry name" value="IG"/>
    <property type="match status" value="3"/>
</dbReference>
<reference evidence="14 15" key="1">
    <citation type="submission" date="2019-07" db="EMBL/GenBank/DDBJ databases">
        <title>Chromosome genome assembly for large yellow croaker.</title>
        <authorList>
            <person name="Xiao S."/>
        </authorList>
    </citation>
    <scope>NUCLEOTIDE SEQUENCE [LARGE SCALE GENOMIC DNA]</scope>
    <source>
        <strain evidence="14">JMULYC20181020</strain>
        <tissue evidence="14">Muscle</tissue>
    </source>
</reference>
<dbReference type="InterPro" id="IPR003597">
    <property type="entry name" value="Ig_C1-set"/>
</dbReference>
<dbReference type="CDD" id="cd00098">
    <property type="entry name" value="IgC1"/>
    <property type="match status" value="1"/>
</dbReference>
<evidence type="ECO:0000256" key="1">
    <source>
        <dbReference type="ARBA" id="ARBA00004167"/>
    </source>
</evidence>
<evidence type="ECO:0000256" key="6">
    <source>
        <dbReference type="ARBA" id="ARBA00022889"/>
    </source>
</evidence>
<evidence type="ECO:0000259" key="13">
    <source>
        <dbReference type="PROSITE" id="PS50835"/>
    </source>
</evidence>
<evidence type="ECO:0000256" key="11">
    <source>
        <dbReference type="SAM" id="Phobius"/>
    </source>
</evidence>
<dbReference type="SUPFAM" id="SSF48726">
    <property type="entry name" value="Immunoglobulin"/>
    <property type="match status" value="4"/>
</dbReference>
<comment type="similarity">
    <text evidence="2">Belongs to the nectin family.</text>
</comment>
<dbReference type="InterPro" id="IPR007110">
    <property type="entry name" value="Ig-like_dom"/>
</dbReference>
<evidence type="ECO:0000256" key="7">
    <source>
        <dbReference type="ARBA" id="ARBA00022989"/>
    </source>
</evidence>
<dbReference type="InterPro" id="IPR003599">
    <property type="entry name" value="Ig_sub"/>
</dbReference>
<evidence type="ECO:0000256" key="9">
    <source>
        <dbReference type="ARBA" id="ARBA00023157"/>
    </source>
</evidence>
<dbReference type="PANTHER" id="PTHR23277">
    <property type="entry name" value="NECTIN-RELATED"/>
    <property type="match status" value="1"/>
</dbReference>
<sequence>MGCSGLLILGLVLNVAHSLETQDGGSKGPIELRRNVTGYLGKEAYLSCRYVGESEIFSAKWKRQINSKVKSNSAQYRRIAGAINNNLFGRDGFSKPESATNLTVKVNVSSVEVEGEYTCEFDTEDENFSETVFLTVVAQPDIEVQVNAEIINGSHYQSVSCSAVGGRPLPQISWLVDGQPPSDDSYTVNVSDTAHSNGTSTLSSILRFPTHVQDEDSVTCVVQHPTLPNPKLTAVRVETYTRPNVTIKAEMTQQGGSEFWVVSCISSGGRPDTDISLALDTDEELNSVTSTDSVSAHLPVEEYEGHNVTCVFDHPKFTQKETRVITLPSLYLSVQLGNDTDENFQDIESLALQEGQTDTVISLQITGNVPRYNITCTKDDELLPEGMELVGSSLIVQGPLGHQHAGLYECFLSYHHLQAELKFNVTVNPPVIQPVPPTIRVDLQTEDGRSVIECSAADAVPAANMSWLLPEGVSGVSWFNFTSHNGSHSVGGVLLLPACSPWELTAECVINHPAFEKPENRSITLPLCGMLNRSDAPPNITVNRSTEWKDGEEYTKVECSVDSVATAASVTWHVGNSNISCVSESEVQADGLVSTHSSAHFLSSLYAGQDLTCTVEHPSLEAAEKRTIHIPVQKAHILSVSVVRQQDSPLWLAVCDCRGEGAGTNLAWVLPENAKSQTSLQPNYKGEIQARLTYQFPLGLHEGHNLTCVYQSKHGTTEEKTIHIPRYYITSVKVLNHTTPLQSRYGGEPVIHRLALQEHHQKQKVLLRVEGKVPEYDLICKRSDGSFVRMEGDAMVFQPEITEKDEGLYTCQASFYHHTATVNIQVEVMSEDKLYAMMAMICSSSGMGILIIFVVALWVCCKLNSRAAYKKQESLSPLTALMQEPGSPQVKQPLMTREGDKELAQLISYSIVIDVKSTV</sequence>
<keyword evidence="10" id="KW-0325">Glycoprotein</keyword>
<name>A0A6G0IUE3_LARCR</name>
<feature type="transmembrane region" description="Helical" evidence="11">
    <location>
        <begin position="834"/>
        <end position="861"/>
    </location>
</feature>
<evidence type="ECO:0000313" key="14">
    <source>
        <dbReference type="EMBL" id="KAE8295060.1"/>
    </source>
</evidence>
<keyword evidence="9" id="KW-1015">Disulfide bond</keyword>
<keyword evidence="15" id="KW-1185">Reference proteome</keyword>
<dbReference type="InterPro" id="IPR013106">
    <property type="entry name" value="Ig_V-set"/>
</dbReference>
<dbReference type="GO" id="GO:0005912">
    <property type="term" value="C:adherens junction"/>
    <property type="evidence" value="ECO:0007669"/>
    <property type="project" value="TreeGrafter"/>
</dbReference>
<dbReference type="InterPro" id="IPR051427">
    <property type="entry name" value="Nectin/Nectin-like"/>
</dbReference>
<dbReference type="PROSITE" id="PS50835">
    <property type="entry name" value="IG_LIKE"/>
    <property type="match status" value="3"/>
</dbReference>
<evidence type="ECO:0000256" key="12">
    <source>
        <dbReference type="SAM" id="SignalP"/>
    </source>
</evidence>
<keyword evidence="7 11" id="KW-1133">Transmembrane helix</keyword>
<evidence type="ECO:0000256" key="4">
    <source>
        <dbReference type="ARBA" id="ARBA00022729"/>
    </source>
</evidence>
<dbReference type="SMART" id="SM00407">
    <property type="entry name" value="IGc1"/>
    <property type="match status" value="1"/>
</dbReference>
<dbReference type="Proteomes" id="UP000424527">
    <property type="component" value="Unassembled WGS sequence"/>
</dbReference>
<evidence type="ECO:0000256" key="8">
    <source>
        <dbReference type="ARBA" id="ARBA00023136"/>
    </source>
</evidence>
<proteinExistence type="inferred from homology"/>
<feature type="signal peptide" evidence="12">
    <location>
        <begin position="1"/>
        <end position="18"/>
    </location>
</feature>
<dbReference type="InterPro" id="IPR013783">
    <property type="entry name" value="Ig-like_fold"/>
</dbReference>
<dbReference type="EMBL" id="REGW02000006">
    <property type="protein sequence ID" value="KAE8295060.1"/>
    <property type="molecule type" value="Genomic_DNA"/>
</dbReference>
<feature type="chain" id="PRO_5026275347" description="Ig-like domain-containing protein" evidence="12">
    <location>
        <begin position="19"/>
        <end position="919"/>
    </location>
</feature>
<dbReference type="Gene3D" id="2.60.40.10">
    <property type="entry name" value="Immunoglobulins"/>
    <property type="match status" value="4"/>
</dbReference>
<comment type="subcellular location">
    <subcellularLocation>
        <location evidence="1">Membrane</location>
        <topology evidence="1">Single-pass membrane protein</topology>
    </subcellularLocation>
</comment>
<gene>
    <name evidence="14" type="ORF">D5F01_LYC05983</name>
</gene>
<accession>A0A6G0IUE3</accession>
<feature type="domain" description="Ig-like" evidence="13">
    <location>
        <begin position="41"/>
        <end position="129"/>
    </location>
</feature>
<dbReference type="InterPro" id="IPR036179">
    <property type="entry name" value="Ig-like_dom_sf"/>
</dbReference>
<keyword evidence="3 11" id="KW-0812">Transmembrane</keyword>
<evidence type="ECO:0000256" key="5">
    <source>
        <dbReference type="ARBA" id="ARBA00022737"/>
    </source>
</evidence>
<feature type="domain" description="Ig-like" evidence="13">
    <location>
        <begin position="538"/>
        <end position="629"/>
    </location>
</feature>
<dbReference type="AlphaFoldDB" id="A0A6G0IUE3"/>
<keyword evidence="6" id="KW-0130">Cell adhesion</keyword>
<evidence type="ECO:0000256" key="2">
    <source>
        <dbReference type="ARBA" id="ARBA00007810"/>
    </source>
</evidence>
<dbReference type="GO" id="GO:0016020">
    <property type="term" value="C:membrane"/>
    <property type="evidence" value="ECO:0007669"/>
    <property type="project" value="UniProtKB-SubCell"/>
</dbReference>
<dbReference type="Pfam" id="PF08205">
    <property type="entry name" value="C2-set_2"/>
    <property type="match status" value="2"/>
</dbReference>
<dbReference type="GO" id="GO:0007157">
    <property type="term" value="P:heterophilic cell-cell adhesion via plasma membrane cell adhesion molecules"/>
    <property type="evidence" value="ECO:0007669"/>
    <property type="project" value="TreeGrafter"/>
</dbReference>
<organism evidence="14 15">
    <name type="scientific">Larimichthys crocea</name>
    <name type="common">Large yellow croaker</name>
    <name type="synonym">Pseudosciaena crocea</name>
    <dbReference type="NCBI Taxonomy" id="215358"/>
    <lineage>
        <taxon>Eukaryota</taxon>
        <taxon>Metazoa</taxon>
        <taxon>Chordata</taxon>
        <taxon>Craniata</taxon>
        <taxon>Vertebrata</taxon>
        <taxon>Euteleostomi</taxon>
        <taxon>Actinopterygii</taxon>
        <taxon>Neopterygii</taxon>
        <taxon>Teleostei</taxon>
        <taxon>Neoteleostei</taxon>
        <taxon>Acanthomorphata</taxon>
        <taxon>Eupercaria</taxon>
        <taxon>Sciaenidae</taxon>
        <taxon>Larimichthys</taxon>
    </lineage>
</organism>
<dbReference type="GO" id="GO:0043296">
    <property type="term" value="C:apical junction complex"/>
    <property type="evidence" value="ECO:0007669"/>
    <property type="project" value="TreeGrafter"/>
</dbReference>
<evidence type="ECO:0000256" key="10">
    <source>
        <dbReference type="ARBA" id="ARBA00023180"/>
    </source>
</evidence>